<evidence type="ECO:0000313" key="2">
    <source>
        <dbReference type="EMBL" id="KAF2886300.1"/>
    </source>
</evidence>
<name>A0A8K0CM30_IGNLU</name>
<keyword evidence="3" id="KW-1185">Reference proteome</keyword>
<evidence type="ECO:0000256" key="1">
    <source>
        <dbReference type="SAM" id="Phobius"/>
    </source>
</evidence>
<proteinExistence type="predicted"/>
<keyword evidence="1" id="KW-0812">Transmembrane</keyword>
<dbReference type="PANTHER" id="PTHR39948:SF1">
    <property type="entry name" value="GEO11419P1"/>
    <property type="match status" value="1"/>
</dbReference>
<feature type="transmembrane region" description="Helical" evidence="1">
    <location>
        <begin position="7"/>
        <end position="31"/>
    </location>
</feature>
<dbReference type="PANTHER" id="PTHR39948">
    <property type="entry name" value="GEO11419P1"/>
    <property type="match status" value="1"/>
</dbReference>
<dbReference type="AlphaFoldDB" id="A0A8K0CM30"/>
<comment type="caution">
    <text evidence="2">The sequence shown here is derived from an EMBL/GenBank/DDBJ whole genome shotgun (WGS) entry which is preliminary data.</text>
</comment>
<accession>A0A8K0CM30</accession>
<dbReference type="Proteomes" id="UP000801492">
    <property type="component" value="Unassembled WGS sequence"/>
</dbReference>
<dbReference type="EMBL" id="VTPC01088139">
    <property type="protein sequence ID" value="KAF2886300.1"/>
    <property type="molecule type" value="Genomic_DNA"/>
</dbReference>
<gene>
    <name evidence="2" type="ORF">ILUMI_19874</name>
</gene>
<keyword evidence="1" id="KW-1133">Transmembrane helix</keyword>
<keyword evidence="1" id="KW-0472">Membrane</keyword>
<sequence>MGNPVNSILWLLILIFISFFVAGFCAFWYIILHPLSVCIPPLKGLTDILLAGIQFPHHCAEKMMSGSPLFN</sequence>
<protein>
    <submittedName>
        <fullName evidence="2">Uncharacterized protein</fullName>
    </submittedName>
</protein>
<dbReference type="OrthoDB" id="8912589at2759"/>
<evidence type="ECO:0000313" key="3">
    <source>
        <dbReference type="Proteomes" id="UP000801492"/>
    </source>
</evidence>
<organism evidence="2 3">
    <name type="scientific">Ignelater luminosus</name>
    <name type="common">Cucubano</name>
    <name type="synonym">Pyrophorus luminosus</name>
    <dbReference type="NCBI Taxonomy" id="2038154"/>
    <lineage>
        <taxon>Eukaryota</taxon>
        <taxon>Metazoa</taxon>
        <taxon>Ecdysozoa</taxon>
        <taxon>Arthropoda</taxon>
        <taxon>Hexapoda</taxon>
        <taxon>Insecta</taxon>
        <taxon>Pterygota</taxon>
        <taxon>Neoptera</taxon>
        <taxon>Endopterygota</taxon>
        <taxon>Coleoptera</taxon>
        <taxon>Polyphaga</taxon>
        <taxon>Elateriformia</taxon>
        <taxon>Elateroidea</taxon>
        <taxon>Elateridae</taxon>
        <taxon>Agrypninae</taxon>
        <taxon>Pyrophorini</taxon>
        <taxon>Ignelater</taxon>
    </lineage>
</organism>
<reference evidence="2" key="1">
    <citation type="submission" date="2019-08" db="EMBL/GenBank/DDBJ databases">
        <title>The genome of the North American firefly Photinus pyralis.</title>
        <authorList>
            <consortium name="Photinus pyralis genome working group"/>
            <person name="Fallon T.R."/>
            <person name="Sander Lower S.E."/>
            <person name="Weng J.-K."/>
        </authorList>
    </citation>
    <scope>NUCLEOTIDE SEQUENCE</scope>
    <source>
        <strain evidence="2">TRF0915ILg1</strain>
        <tissue evidence="2">Whole body</tissue>
    </source>
</reference>